<sequence>MHDNGWCKRQMCETDRLYVGEEFGVINYLKFTSPWSIAIEDTSMTFITPVRSIENSVSSQLAGKIFNKEEIGAELNLAVCDKLIDHNNNIAQYRITWKSFIAQQYYY</sequence>
<keyword evidence="2" id="KW-1185">Reference proteome</keyword>
<gene>
    <name evidence="1" type="ORF">NQ317_011650</name>
</gene>
<comment type="caution">
    <text evidence="1">The sequence shown here is derived from an EMBL/GenBank/DDBJ whole genome shotgun (WGS) entry which is preliminary data.</text>
</comment>
<name>A0ABQ9JY00_9CUCU</name>
<reference evidence="1" key="1">
    <citation type="journal article" date="2023" name="Insect Mol. Biol.">
        <title>Genome sequencing provides insights into the evolution of gene families encoding plant cell wall-degrading enzymes in longhorned beetles.</title>
        <authorList>
            <person name="Shin N.R."/>
            <person name="Okamura Y."/>
            <person name="Kirsch R."/>
            <person name="Pauchet Y."/>
        </authorList>
    </citation>
    <scope>NUCLEOTIDE SEQUENCE</scope>
    <source>
        <strain evidence="1">MMC_N1</strain>
    </source>
</reference>
<protein>
    <submittedName>
        <fullName evidence="1">Uncharacterized protein</fullName>
    </submittedName>
</protein>
<dbReference type="EMBL" id="JAPWTJ010000086">
    <property type="protein sequence ID" value="KAJ8983241.1"/>
    <property type="molecule type" value="Genomic_DNA"/>
</dbReference>
<accession>A0ABQ9JY00</accession>
<organism evidence="1 2">
    <name type="scientific">Molorchus minor</name>
    <dbReference type="NCBI Taxonomy" id="1323400"/>
    <lineage>
        <taxon>Eukaryota</taxon>
        <taxon>Metazoa</taxon>
        <taxon>Ecdysozoa</taxon>
        <taxon>Arthropoda</taxon>
        <taxon>Hexapoda</taxon>
        <taxon>Insecta</taxon>
        <taxon>Pterygota</taxon>
        <taxon>Neoptera</taxon>
        <taxon>Endopterygota</taxon>
        <taxon>Coleoptera</taxon>
        <taxon>Polyphaga</taxon>
        <taxon>Cucujiformia</taxon>
        <taxon>Chrysomeloidea</taxon>
        <taxon>Cerambycidae</taxon>
        <taxon>Lamiinae</taxon>
        <taxon>Monochamini</taxon>
        <taxon>Molorchus</taxon>
    </lineage>
</organism>
<evidence type="ECO:0000313" key="1">
    <source>
        <dbReference type="EMBL" id="KAJ8983241.1"/>
    </source>
</evidence>
<evidence type="ECO:0000313" key="2">
    <source>
        <dbReference type="Proteomes" id="UP001162164"/>
    </source>
</evidence>
<proteinExistence type="predicted"/>
<dbReference type="Proteomes" id="UP001162164">
    <property type="component" value="Unassembled WGS sequence"/>
</dbReference>